<keyword evidence="3 4" id="KW-0418">Kinase</keyword>
<dbReference type="GO" id="GO:0016773">
    <property type="term" value="F:phosphotransferase activity, alcohol group as acceptor"/>
    <property type="evidence" value="ECO:0007669"/>
    <property type="project" value="InterPro"/>
</dbReference>
<dbReference type="Pfam" id="PF00370">
    <property type="entry name" value="FGGY_N"/>
    <property type="match status" value="1"/>
</dbReference>
<dbReference type="InterPro" id="IPR043129">
    <property type="entry name" value="ATPase_NBD"/>
</dbReference>
<dbReference type="PROSITE" id="PS00445">
    <property type="entry name" value="FGGY_KINASES_2"/>
    <property type="match status" value="1"/>
</dbReference>
<dbReference type="AlphaFoldDB" id="A0AAV5P0A0"/>
<dbReference type="InterPro" id="IPR050406">
    <property type="entry name" value="FGGY_Carb_Kinase"/>
</dbReference>
<dbReference type="GO" id="GO:0016301">
    <property type="term" value="F:kinase activity"/>
    <property type="evidence" value="ECO:0007669"/>
    <property type="project" value="UniProtKB-KW"/>
</dbReference>
<accession>A0AAV5P0A0</accession>
<evidence type="ECO:0000259" key="6">
    <source>
        <dbReference type="Pfam" id="PF02782"/>
    </source>
</evidence>
<evidence type="ECO:0000259" key="5">
    <source>
        <dbReference type="Pfam" id="PF00370"/>
    </source>
</evidence>
<keyword evidence="2 4" id="KW-0808">Transferase</keyword>
<organism evidence="7 8">
    <name type="scientific">Vibrio penaeicida</name>
    <dbReference type="NCBI Taxonomy" id="104609"/>
    <lineage>
        <taxon>Bacteria</taxon>
        <taxon>Pseudomonadati</taxon>
        <taxon>Pseudomonadota</taxon>
        <taxon>Gammaproteobacteria</taxon>
        <taxon>Vibrionales</taxon>
        <taxon>Vibrionaceae</taxon>
        <taxon>Vibrio</taxon>
    </lineage>
</organism>
<dbReference type="Proteomes" id="UP001156690">
    <property type="component" value="Unassembled WGS sequence"/>
</dbReference>
<proteinExistence type="inferred from homology"/>
<dbReference type="Gene3D" id="3.30.420.40">
    <property type="match status" value="2"/>
</dbReference>
<evidence type="ECO:0000256" key="4">
    <source>
        <dbReference type="RuleBase" id="RU003733"/>
    </source>
</evidence>
<dbReference type="SUPFAM" id="SSF53067">
    <property type="entry name" value="Actin-like ATPase domain"/>
    <property type="match status" value="2"/>
</dbReference>
<dbReference type="PANTHER" id="PTHR43095:SF5">
    <property type="entry name" value="XYLULOSE KINASE"/>
    <property type="match status" value="1"/>
</dbReference>
<evidence type="ECO:0000256" key="2">
    <source>
        <dbReference type="ARBA" id="ARBA00022679"/>
    </source>
</evidence>
<comment type="similarity">
    <text evidence="1 4">Belongs to the FGGY kinase family.</text>
</comment>
<evidence type="ECO:0000256" key="3">
    <source>
        <dbReference type="ARBA" id="ARBA00022777"/>
    </source>
</evidence>
<evidence type="ECO:0000313" key="8">
    <source>
        <dbReference type="Proteomes" id="UP001156690"/>
    </source>
</evidence>
<evidence type="ECO:0000256" key="1">
    <source>
        <dbReference type="ARBA" id="ARBA00009156"/>
    </source>
</evidence>
<dbReference type="CDD" id="cd07808">
    <property type="entry name" value="ASKHA_NBD_FGGY_EcXK-like"/>
    <property type="match status" value="1"/>
</dbReference>
<name>A0AAV5P0A0_9VIBR</name>
<comment type="caution">
    <text evidence="7">The sequence shown here is derived from an EMBL/GenBank/DDBJ whole genome shotgun (WGS) entry which is preliminary data.</text>
</comment>
<feature type="domain" description="Carbohydrate kinase FGGY N-terminal" evidence="5">
    <location>
        <begin position="6"/>
        <end position="250"/>
    </location>
</feature>
<dbReference type="InterPro" id="IPR018485">
    <property type="entry name" value="FGGY_C"/>
</dbReference>
<dbReference type="EMBL" id="BSNX01000075">
    <property type="protein sequence ID" value="GLQ76008.1"/>
    <property type="molecule type" value="Genomic_DNA"/>
</dbReference>
<dbReference type="PANTHER" id="PTHR43095">
    <property type="entry name" value="SUGAR KINASE"/>
    <property type="match status" value="1"/>
</dbReference>
<gene>
    <name evidence="7" type="ORF">GCM10007932_53710</name>
</gene>
<dbReference type="InterPro" id="IPR018484">
    <property type="entry name" value="FGGY_N"/>
</dbReference>
<dbReference type="InterPro" id="IPR018483">
    <property type="entry name" value="Carb_kinase_FGGY_CS"/>
</dbReference>
<evidence type="ECO:0000313" key="7">
    <source>
        <dbReference type="EMBL" id="GLQ76008.1"/>
    </source>
</evidence>
<dbReference type="RefSeq" id="WP_126606526.1">
    <property type="nucleotide sequence ID" value="NZ_AP025145.1"/>
</dbReference>
<dbReference type="PIRSF" id="PIRSF000538">
    <property type="entry name" value="GlpK"/>
    <property type="match status" value="1"/>
</dbReference>
<keyword evidence="8" id="KW-1185">Reference proteome</keyword>
<sequence length="511" mass="56028">MATPIFLVIDVGTGSVRAAAVSKNGEMLAFSAKEHDQHVPKYGWCEQRPIDWWQGACESINAVIHQIGQRKSDIVAVSCCGQMHGTVLIDESGQPTREYVPLWNDKRTINHVNQYQDNFGLESCLTHTANPPTPAWPGFKLQWFADNEPELLDKSWKVLMPKDFINFRLTGNIAFDTTEASASFLMDADTKEWSQTMLSQLGVPRRLLPPLRDPLDVLGSISFKAAQETGLPEGLPVVVGGGDFPVTLVGSGVTEPGMGSDVTGTSSIITIANSEPVRHEEVCNVLIPGNHWGAFSLLDAGGDAVRWARRAMNENTLSYEAATTKAAESPAGSRHLFFLPYLTGERLGTTRNSRAQFFGLNSRHGLADLHRSVLEGVAFAVRRQIEQMSGSDTKSAFDTKNSAKVERIIAASGGAKSLLWLQIKASMYNTPILVPKEAECGVIGATAIAATATGHFNSLSDATRHLVQYEKEIQPNPEWKDTYDRMYPMFNKIKAATSDLYSELDKLEETL</sequence>
<reference evidence="8" key="1">
    <citation type="journal article" date="2019" name="Int. J. Syst. Evol. Microbiol.">
        <title>The Global Catalogue of Microorganisms (GCM) 10K type strain sequencing project: providing services to taxonomists for standard genome sequencing and annotation.</title>
        <authorList>
            <consortium name="The Broad Institute Genomics Platform"/>
            <consortium name="The Broad Institute Genome Sequencing Center for Infectious Disease"/>
            <person name="Wu L."/>
            <person name="Ma J."/>
        </authorList>
    </citation>
    <scope>NUCLEOTIDE SEQUENCE [LARGE SCALE GENOMIC DNA]</scope>
    <source>
        <strain evidence="8">NBRC 15640</strain>
    </source>
</reference>
<dbReference type="InterPro" id="IPR000577">
    <property type="entry name" value="Carb_kinase_FGGY"/>
</dbReference>
<dbReference type="Pfam" id="PF02782">
    <property type="entry name" value="FGGY_C"/>
    <property type="match status" value="1"/>
</dbReference>
<feature type="domain" description="Carbohydrate kinase FGGY C-terminal" evidence="6">
    <location>
        <begin position="262"/>
        <end position="452"/>
    </location>
</feature>
<protein>
    <submittedName>
        <fullName evidence="7">Pentose kinase</fullName>
    </submittedName>
</protein>
<dbReference type="GO" id="GO:0005975">
    <property type="term" value="P:carbohydrate metabolic process"/>
    <property type="evidence" value="ECO:0007669"/>
    <property type="project" value="InterPro"/>
</dbReference>